<evidence type="ECO:0000256" key="1">
    <source>
        <dbReference type="SAM" id="MobiDB-lite"/>
    </source>
</evidence>
<reference evidence="2 3" key="1">
    <citation type="submission" date="2024-10" db="EMBL/GenBank/DDBJ databases">
        <authorList>
            <person name="Topkara A.R."/>
            <person name="Saygin H."/>
        </authorList>
    </citation>
    <scope>NUCLEOTIDE SEQUENCE [LARGE SCALE GENOMIC DNA]</scope>
    <source>
        <strain evidence="2 3">M3C6</strain>
    </source>
</reference>
<gene>
    <name evidence="2" type="ORF">ACFLIM_25175</name>
</gene>
<evidence type="ECO:0000313" key="2">
    <source>
        <dbReference type="EMBL" id="MFG1706490.1"/>
    </source>
</evidence>
<comment type="caution">
    <text evidence="2">The sequence shown here is derived from an EMBL/GenBank/DDBJ whole genome shotgun (WGS) entry which is preliminary data.</text>
</comment>
<sequence length="170" mass="18550">MSEASPPPPGDMMAGIIRAVEAFSEQQRQEREAHLASPEQVAKRAATRERRSASAKRAWAKYRAEAQAAEDLQRDLEDQEESARQGGPSCEAWDSPGPPYPGEIICSLSAGHPERTHENVRYGLTTPTLDELQPGRLVYIPAGASPQRVRPLAMYLATQAQANTRQATSG</sequence>
<feature type="region of interest" description="Disordered" evidence="1">
    <location>
        <begin position="24"/>
        <end position="104"/>
    </location>
</feature>
<keyword evidence="3" id="KW-1185">Reference proteome</keyword>
<name>A0ABW7AGJ3_9ACTN</name>
<proteinExistence type="predicted"/>
<evidence type="ECO:0000313" key="3">
    <source>
        <dbReference type="Proteomes" id="UP001603978"/>
    </source>
</evidence>
<protein>
    <submittedName>
        <fullName evidence="2">Uncharacterized protein</fullName>
    </submittedName>
</protein>
<dbReference type="Proteomes" id="UP001603978">
    <property type="component" value="Unassembled WGS sequence"/>
</dbReference>
<accession>A0ABW7AGJ3</accession>
<dbReference type="RefSeq" id="WP_393169380.1">
    <property type="nucleotide sequence ID" value="NZ_JBICRM010000015.1"/>
</dbReference>
<organism evidence="2 3">
    <name type="scientific">Nonomuraea marmarensis</name>
    <dbReference type="NCBI Taxonomy" id="3351344"/>
    <lineage>
        <taxon>Bacteria</taxon>
        <taxon>Bacillati</taxon>
        <taxon>Actinomycetota</taxon>
        <taxon>Actinomycetes</taxon>
        <taxon>Streptosporangiales</taxon>
        <taxon>Streptosporangiaceae</taxon>
        <taxon>Nonomuraea</taxon>
    </lineage>
</organism>
<dbReference type="EMBL" id="JBICRM010000015">
    <property type="protein sequence ID" value="MFG1706490.1"/>
    <property type="molecule type" value="Genomic_DNA"/>
</dbReference>